<comment type="caution">
    <text evidence="2">The sequence shown here is derived from an EMBL/GenBank/DDBJ whole genome shotgun (WGS) entry which is preliminary data.</text>
</comment>
<dbReference type="Proteomes" id="UP000024836">
    <property type="component" value="Unassembled WGS sequence"/>
</dbReference>
<evidence type="ECO:0000313" key="3">
    <source>
        <dbReference type="Proteomes" id="UP000024836"/>
    </source>
</evidence>
<reference evidence="2 3" key="1">
    <citation type="submission" date="2013-04" db="EMBL/GenBank/DDBJ databases">
        <title>Shimia sp. 22II-S11-Z10 Genome Sequencing.</title>
        <authorList>
            <person name="Lai Q."/>
            <person name="Li G."/>
            <person name="Shao Z."/>
        </authorList>
    </citation>
    <scope>NUCLEOTIDE SEQUENCE [LARGE SCALE GENOMIC DNA]</scope>
    <source>
        <strain evidence="3">22II-S11-Z10</strain>
    </source>
</reference>
<dbReference type="AlphaFoldDB" id="A0A058ZJ61"/>
<dbReference type="OrthoDB" id="8071960at2"/>
<keyword evidence="1" id="KW-0732">Signal</keyword>
<gene>
    <name evidence="2" type="ORF">ATO10_13539</name>
</gene>
<dbReference type="eggNOG" id="ENOG50335WA">
    <property type="taxonomic scope" value="Bacteria"/>
</dbReference>
<feature type="chain" id="PRO_5001566663" description="DUF995 domain-containing protein" evidence="1">
    <location>
        <begin position="25"/>
        <end position="165"/>
    </location>
</feature>
<accession>A0A058ZJ61</accession>
<evidence type="ECO:0008006" key="4">
    <source>
        <dbReference type="Google" id="ProtNLM"/>
    </source>
</evidence>
<keyword evidence="3" id="KW-1185">Reference proteome</keyword>
<dbReference type="EMBL" id="AQQY01000010">
    <property type="protein sequence ID" value="KCV81207.1"/>
    <property type="molecule type" value="Genomic_DNA"/>
</dbReference>
<proteinExistence type="predicted"/>
<dbReference type="InterPro" id="IPR009337">
    <property type="entry name" value="DUF995"/>
</dbReference>
<feature type="signal peptide" evidence="1">
    <location>
        <begin position="1"/>
        <end position="24"/>
    </location>
</feature>
<dbReference type="RefSeq" id="WP_035252483.1">
    <property type="nucleotide sequence ID" value="NZ_AQQY01000010.1"/>
</dbReference>
<dbReference type="Pfam" id="PF06191">
    <property type="entry name" value="DUF995"/>
    <property type="match status" value="1"/>
</dbReference>
<name>A0A058ZJ61_9RHOB</name>
<protein>
    <recommendedName>
        <fullName evidence="4">DUF995 domain-containing protein</fullName>
    </recommendedName>
</protein>
<evidence type="ECO:0000256" key="1">
    <source>
        <dbReference type="SAM" id="SignalP"/>
    </source>
</evidence>
<evidence type="ECO:0000313" key="2">
    <source>
        <dbReference type="EMBL" id="KCV81207.1"/>
    </source>
</evidence>
<sequence>MRNYSNLLKAALAALVLSPGIASAQMLLFFALPDDATLLTAEEIYEIYGNRTENWGEGSFAFRGSDGTYRAVNSGERSVASGRWYITTDGKKCDQARWHWPQDFKVKSKKQLSCERFARDANGRIWSKNVTTNSAWSRVNRDDMSRGDYSLGIYNEVVRELELDG</sequence>
<organism evidence="2 3">
    <name type="scientific">Actibacterium atlanticum</name>
    <dbReference type="NCBI Taxonomy" id="1461693"/>
    <lineage>
        <taxon>Bacteria</taxon>
        <taxon>Pseudomonadati</taxon>
        <taxon>Pseudomonadota</taxon>
        <taxon>Alphaproteobacteria</taxon>
        <taxon>Rhodobacterales</taxon>
        <taxon>Roseobacteraceae</taxon>
        <taxon>Actibacterium</taxon>
    </lineage>
</organism>